<evidence type="ECO:0000256" key="1">
    <source>
        <dbReference type="ARBA" id="ARBA00001947"/>
    </source>
</evidence>
<dbReference type="PANTHER" id="PTHR43690:SF17">
    <property type="entry name" value="PROTEIN YHJJ"/>
    <property type="match status" value="1"/>
</dbReference>
<feature type="chain" id="PRO_5013261809" evidence="9">
    <location>
        <begin position="21"/>
        <end position="978"/>
    </location>
</feature>
<reference evidence="13" key="1">
    <citation type="submission" date="2017-09" db="EMBL/GenBank/DDBJ databases">
        <authorList>
            <person name="Varghese N."/>
            <person name="Submissions S."/>
        </authorList>
    </citation>
    <scope>NUCLEOTIDE SEQUENCE [LARGE SCALE GENOMIC DNA]</scope>
    <source>
        <strain evidence="13">CGMCC 1.12803</strain>
    </source>
</reference>
<dbReference type="Proteomes" id="UP000219281">
    <property type="component" value="Unassembled WGS sequence"/>
</dbReference>
<dbReference type="GO" id="GO:0006508">
    <property type="term" value="P:proteolysis"/>
    <property type="evidence" value="ECO:0007669"/>
    <property type="project" value="UniProtKB-KW"/>
</dbReference>
<dbReference type="InterPro" id="IPR050626">
    <property type="entry name" value="Peptidase_M16"/>
</dbReference>
<evidence type="ECO:0000256" key="5">
    <source>
        <dbReference type="ARBA" id="ARBA00022801"/>
    </source>
</evidence>
<dbReference type="RefSeq" id="WP_097132332.1">
    <property type="nucleotide sequence ID" value="NZ_OCMT01000002.1"/>
</dbReference>
<keyword evidence="9" id="KW-0732">Signal</keyword>
<evidence type="ECO:0000313" key="12">
    <source>
        <dbReference type="EMBL" id="SOD15098.1"/>
    </source>
</evidence>
<evidence type="ECO:0000259" key="10">
    <source>
        <dbReference type="Pfam" id="PF00675"/>
    </source>
</evidence>
<dbReference type="Pfam" id="PF00675">
    <property type="entry name" value="Peptidase_M16"/>
    <property type="match status" value="1"/>
</dbReference>
<protein>
    <submittedName>
        <fullName evidence="12">Predicted Zn-dependent peptidase</fullName>
    </submittedName>
</protein>
<dbReference type="AlphaFoldDB" id="A0A285ZZP1"/>
<dbReference type="InterPro" id="IPR001431">
    <property type="entry name" value="Pept_M16_Zn_BS"/>
</dbReference>
<evidence type="ECO:0000256" key="7">
    <source>
        <dbReference type="ARBA" id="ARBA00023049"/>
    </source>
</evidence>
<keyword evidence="3" id="KW-0645">Protease</keyword>
<gene>
    <name evidence="12" type="ORF">SAMN06297358_2073</name>
</gene>
<comment type="cofactor">
    <cofactor evidence="1">
        <name>Zn(2+)</name>
        <dbReference type="ChEBI" id="CHEBI:29105"/>
    </cofactor>
</comment>
<dbReference type="InterPro" id="IPR011765">
    <property type="entry name" value="Pept_M16_N"/>
</dbReference>
<evidence type="ECO:0000256" key="9">
    <source>
        <dbReference type="SAM" id="SignalP"/>
    </source>
</evidence>
<comment type="similarity">
    <text evidence="2 8">Belongs to the peptidase M16 family.</text>
</comment>
<dbReference type="Gene3D" id="3.30.830.10">
    <property type="entry name" value="Metalloenzyme, LuxS/M16 peptidase-like"/>
    <property type="match status" value="4"/>
</dbReference>
<dbReference type="Pfam" id="PF05193">
    <property type="entry name" value="Peptidase_M16_C"/>
    <property type="match status" value="2"/>
</dbReference>
<evidence type="ECO:0000313" key="13">
    <source>
        <dbReference type="Proteomes" id="UP000219281"/>
    </source>
</evidence>
<accession>A0A285ZZP1</accession>
<evidence type="ECO:0000256" key="2">
    <source>
        <dbReference type="ARBA" id="ARBA00007261"/>
    </source>
</evidence>
<evidence type="ECO:0000256" key="3">
    <source>
        <dbReference type="ARBA" id="ARBA00022670"/>
    </source>
</evidence>
<dbReference type="PANTHER" id="PTHR43690">
    <property type="entry name" value="NARDILYSIN"/>
    <property type="match status" value="1"/>
</dbReference>
<dbReference type="InterPro" id="IPR011249">
    <property type="entry name" value="Metalloenz_LuxS/M16"/>
</dbReference>
<dbReference type="OrthoDB" id="9811314at2"/>
<feature type="domain" description="Peptidase M16 C-terminal" evidence="11">
    <location>
        <begin position="764"/>
        <end position="885"/>
    </location>
</feature>
<sequence>MKIKLVLFACLLFVGSNLVAQTGTYQWKTATSGGYTYKYVTNDPSKTRFYTLKNGLTVILSPNYKEPKIEYRMSVRAGSNTDPKNATGLAHYLEHLLFKGTDKFGTADWAKEKPLLAKIDALYEKYNKTTDPAQRKEIYKEIDKVSGEASNFSIANEYDKMMQGIGGNSTNAHTWYEETVYNEDFPSNATDKFLAIQAERFRNPIFRIFHTELEAVYEEKNRGLDNDSWKLDEEMMAKLFPTHNYGQQTTIGTIEHLKNPSLVEIRNYYNKYYVPNNMALILAGDLNPDEMIKKVDKAFGYMVSKPLALYNPAPEKALTQVQKVDVYGPSAEVLEIYYRGFAENSKESLMLSLIKSILTNGKAGLFDINLNKAQKVLRANATYQQMKDYGVFNLSAQPKQGQSLDEVAKLLLEQIQALKDGKFDDELLKAIVANQKLSFLQAFDSNGNRAEIFSNQFILHRGTKWNISLADISETAKITKAQVVAFAKTYFKDNYVIGYKHKGEDKNTIKVEKPTITPINANAGLTSPFVKDVLEAPVKPIAPKFLDYQKDITFGKSGIAEVLSIKNTDNSIFRMSYRFNIGSNNYKLLQYAASYLPFLSTDKYTAEELSKQFYNIACTYSLNVGTETTTINISGLQENFDKAVALVEHIFGNVKVNEKALGELKNTIFKSRENAKLNKSAIMNGLTSYAQYGKLNPFNNVLSNDEVKNIKAEDLIYTLKNLNNYEHVVTYYGPQDLAAFTANIQKAHALPKEFTPAAPAKVYSYTVQDSNKVYFANYDMVQSEIRWLRNTGLYNKADGATIEVFNNYFGGGMGSVVFQTIRESKALAYSTFATYASPDRADKQYSMVAYVGSQADKMNDAVAGMNELLNVLPKSEKTFEGAKTNLLSNYESDRVLKDAIFGYYFADKKLGYTYDSRTDRYKEIKPITFDNINTFHQQKIANKPYTYLIVASDKKVKQEDMAKFGTVKTLTLEEIFGY</sequence>
<keyword evidence="13" id="KW-1185">Reference proteome</keyword>
<dbReference type="EMBL" id="OCMT01000002">
    <property type="protein sequence ID" value="SOD15098.1"/>
    <property type="molecule type" value="Genomic_DNA"/>
</dbReference>
<organism evidence="12 13">
    <name type="scientific">Pedobacter xixiisoli</name>
    <dbReference type="NCBI Taxonomy" id="1476464"/>
    <lineage>
        <taxon>Bacteria</taxon>
        <taxon>Pseudomonadati</taxon>
        <taxon>Bacteroidota</taxon>
        <taxon>Sphingobacteriia</taxon>
        <taxon>Sphingobacteriales</taxon>
        <taxon>Sphingobacteriaceae</taxon>
        <taxon>Pedobacter</taxon>
    </lineage>
</organism>
<keyword evidence="4" id="KW-0479">Metal-binding</keyword>
<evidence type="ECO:0000256" key="6">
    <source>
        <dbReference type="ARBA" id="ARBA00022833"/>
    </source>
</evidence>
<dbReference type="GO" id="GO:0046872">
    <property type="term" value="F:metal ion binding"/>
    <property type="evidence" value="ECO:0007669"/>
    <property type="project" value="UniProtKB-KW"/>
</dbReference>
<keyword evidence="5" id="KW-0378">Hydrolase</keyword>
<evidence type="ECO:0000256" key="8">
    <source>
        <dbReference type="RuleBase" id="RU004447"/>
    </source>
</evidence>
<name>A0A285ZZP1_9SPHI</name>
<feature type="signal peptide" evidence="9">
    <location>
        <begin position="1"/>
        <end position="20"/>
    </location>
</feature>
<feature type="domain" description="Peptidase M16 C-terminal" evidence="11">
    <location>
        <begin position="264"/>
        <end position="433"/>
    </location>
</feature>
<dbReference type="SUPFAM" id="SSF63411">
    <property type="entry name" value="LuxS/MPP-like metallohydrolase"/>
    <property type="match status" value="4"/>
</dbReference>
<dbReference type="PROSITE" id="PS00143">
    <property type="entry name" value="INSULINASE"/>
    <property type="match status" value="1"/>
</dbReference>
<dbReference type="InterPro" id="IPR007863">
    <property type="entry name" value="Peptidase_M16_C"/>
</dbReference>
<keyword evidence="6" id="KW-0862">Zinc</keyword>
<evidence type="ECO:0000256" key="4">
    <source>
        <dbReference type="ARBA" id="ARBA00022723"/>
    </source>
</evidence>
<feature type="domain" description="Peptidase M16 N-terminal" evidence="10">
    <location>
        <begin position="59"/>
        <end position="104"/>
    </location>
</feature>
<dbReference type="GO" id="GO:0004222">
    <property type="term" value="F:metalloendopeptidase activity"/>
    <property type="evidence" value="ECO:0007669"/>
    <property type="project" value="InterPro"/>
</dbReference>
<keyword evidence="7" id="KW-0482">Metalloprotease</keyword>
<proteinExistence type="inferred from homology"/>
<evidence type="ECO:0000259" key="11">
    <source>
        <dbReference type="Pfam" id="PF05193"/>
    </source>
</evidence>